<evidence type="ECO:0000256" key="1">
    <source>
        <dbReference type="SAM" id="Phobius"/>
    </source>
</evidence>
<dbReference type="Proteomes" id="UP001149090">
    <property type="component" value="Unassembled WGS sequence"/>
</dbReference>
<evidence type="ECO:0000313" key="3">
    <source>
        <dbReference type="EMBL" id="KAJ5066752.1"/>
    </source>
</evidence>
<feature type="transmembrane region" description="Helical" evidence="1">
    <location>
        <begin position="434"/>
        <end position="457"/>
    </location>
</feature>
<dbReference type="InterPro" id="IPR012334">
    <property type="entry name" value="Pectin_lyas_fold"/>
</dbReference>
<dbReference type="EMBL" id="JAPDFW010000136">
    <property type="protein sequence ID" value="KAJ5066752.1"/>
    <property type="molecule type" value="Genomic_DNA"/>
</dbReference>
<feature type="chain" id="PRO_5040493792" description="Right handed beta helix domain-containing protein" evidence="2">
    <location>
        <begin position="17"/>
        <end position="484"/>
    </location>
</feature>
<dbReference type="Gene3D" id="2.160.20.10">
    <property type="entry name" value="Single-stranded right-handed beta-helix, Pectin lyase-like"/>
    <property type="match status" value="1"/>
</dbReference>
<accession>A0A9Q0L5N0</accession>
<keyword evidence="1" id="KW-0472">Membrane</keyword>
<keyword evidence="4" id="KW-1185">Reference proteome</keyword>
<protein>
    <recommendedName>
        <fullName evidence="5">Right handed beta helix domain-containing protein</fullName>
    </recommendedName>
</protein>
<keyword evidence="1" id="KW-0812">Transmembrane</keyword>
<dbReference type="AlphaFoldDB" id="A0A9Q0L5N0"/>
<feature type="signal peptide" evidence="2">
    <location>
        <begin position="1"/>
        <end position="16"/>
    </location>
</feature>
<keyword evidence="2" id="KW-0732">Signal</keyword>
<keyword evidence="1" id="KW-1133">Transmembrane helix</keyword>
<gene>
    <name evidence="3" type="ORF">M0811_03096</name>
</gene>
<organism evidence="3 4">
    <name type="scientific">Anaeramoeba ignava</name>
    <name type="common">Anaerobic marine amoeba</name>
    <dbReference type="NCBI Taxonomy" id="1746090"/>
    <lineage>
        <taxon>Eukaryota</taxon>
        <taxon>Metamonada</taxon>
        <taxon>Anaeramoebidae</taxon>
        <taxon>Anaeramoeba</taxon>
    </lineage>
</organism>
<proteinExistence type="predicted"/>
<comment type="caution">
    <text evidence="3">The sequence shown here is derived from an EMBL/GenBank/DDBJ whole genome shotgun (WGS) entry which is preliminary data.</text>
</comment>
<dbReference type="SUPFAM" id="SSF51126">
    <property type="entry name" value="Pectin lyase-like"/>
    <property type="match status" value="1"/>
</dbReference>
<sequence length="484" mass="53832">MNKILIFAFFFILVNSTVIYVSNSGSDSTGNGSISNPYQTINFAINKSTNYDHIQIDKGEYQELINLNKMVLLSGSSYYETKVIGGVVFNQSSIIWTGIVLQNLIFENTSYMWTIQTAMTFSNVEFRNVQFKLNGNLTTKNALFHFGGYITATGSEGFTMDNIYFYTGTYENPEGAVFGFRISGGPVTVTGSKVEGYSPTNQSAQVNFCCHFNNLTIKNSETNNGGNFYVSLVTDLYVQDNIFNGGPIAICACHDAYINNNLFNNSGDYPIYGPGPDPFSEHTGGIGIIGVDFDNPTTQNVYIYKNLFAGRVRSASVLVNRWTDPPTPDTFSNVVVYQNDFSQIDDYPTSMVIDIAFPGAIIDAKRNYWGSYYGPTTCSVGDLNCSFTSTKPLRVRGNVYVSPWYCDSNMQTETTSGEDCLYLPSSSSQENSSIVVALSVSLPLAFILVVVILIFIYRKRKVYRIRKEIFKSYESSEWSSVLTN</sequence>
<name>A0A9Q0L5N0_ANAIG</name>
<dbReference type="InterPro" id="IPR011050">
    <property type="entry name" value="Pectin_lyase_fold/virulence"/>
</dbReference>
<evidence type="ECO:0000256" key="2">
    <source>
        <dbReference type="SAM" id="SignalP"/>
    </source>
</evidence>
<evidence type="ECO:0008006" key="5">
    <source>
        <dbReference type="Google" id="ProtNLM"/>
    </source>
</evidence>
<dbReference type="OrthoDB" id="5215637at2759"/>
<reference evidence="3" key="1">
    <citation type="submission" date="2022-10" db="EMBL/GenBank/DDBJ databases">
        <title>Novel sulphate-reducing endosymbionts in the free-living metamonad Anaeramoeba.</title>
        <authorList>
            <person name="Jerlstrom-Hultqvist J."/>
            <person name="Cepicka I."/>
            <person name="Gallot-Lavallee L."/>
            <person name="Salas-Leiva D."/>
            <person name="Curtis B.A."/>
            <person name="Zahonova K."/>
            <person name="Pipaliya S."/>
            <person name="Dacks J."/>
            <person name="Roger A.J."/>
        </authorList>
    </citation>
    <scope>NUCLEOTIDE SEQUENCE</scope>
    <source>
        <strain evidence="3">BMAN</strain>
    </source>
</reference>
<evidence type="ECO:0000313" key="4">
    <source>
        <dbReference type="Proteomes" id="UP001149090"/>
    </source>
</evidence>